<gene>
    <name evidence="9 12" type="primary">ispE</name>
    <name evidence="12" type="ORF">NIDE0780</name>
</gene>
<evidence type="ECO:0000256" key="2">
    <source>
        <dbReference type="ARBA" id="ARBA00012052"/>
    </source>
</evidence>
<comment type="similarity">
    <text evidence="1 9">Belongs to the GHMP kinase family. IspE subfamily.</text>
</comment>
<dbReference type="GO" id="GO:0019288">
    <property type="term" value="P:isopentenyl diphosphate biosynthetic process, methylerythritol 4-phosphate pathway"/>
    <property type="evidence" value="ECO:0007669"/>
    <property type="project" value="UniProtKB-UniRule"/>
</dbReference>
<dbReference type="NCBIfam" id="NF011202">
    <property type="entry name" value="PRK14608.1"/>
    <property type="match status" value="1"/>
</dbReference>
<evidence type="ECO:0000256" key="8">
    <source>
        <dbReference type="ARBA" id="ARBA00032554"/>
    </source>
</evidence>
<keyword evidence="6 9" id="KW-0418">Kinase</keyword>
<dbReference type="InterPro" id="IPR013750">
    <property type="entry name" value="GHMP_kinase_C_dom"/>
</dbReference>
<feature type="domain" description="GHMP kinase C-terminal" evidence="11">
    <location>
        <begin position="213"/>
        <end position="277"/>
    </location>
</feature>
<dbReference type="Pfam" id="PF00288">
    <property type="entry name" value="GHMP_kinases_N"/>
    <property type="match status" value="1"/>
</dbReference>
<dbReference type="GO" id="GO:0005524">
    <property type="term" value="F:ATP binding"/>
    <property type="evidence" value="ECO:0007669"/>
    <property type="project" value="UniProtKB-UniRule"/>
</dbReference>
<dbReference type="PANTHER" id="PTHR43527">
    <property type="entry name" value="4-DIPHOSPHOCYTIDYL-2-C-METHYL-D-ERYTHRITOL KINASE, CHLOROPLASTIC"/>
    <property type="match status" value="1"/>
</dbReference>
<comment type="catalytic activity">
    <reaction evidence="9">
        <text>4-CDP-2-C-methyl-D-erythritol + ATP = 4-CDP-2-C-methyl-D-erythritol 2-phosphate + ADP + H(+)</text>
        <dbReference type="Rhea" id="RHEA:18437"/>
        <dbReference type="ChEBI" id="CHEBI:15378"/>
        <dbReference type="ChEBI" id="CHEBI:30616"/>
        <dbReference type="ChEBI" id="CHEBI:57823"/>
        <dbReference type="ChEBI" id="CHEBI:57919"/>
        <dbReference type="ChEBI" id="CHEBI:456216"/>
        <dbReference type="EC" id="2.7.1.148"/>
    </reaction>
</comment>
<dbReference type="NCBIfam" id="TIGR00154">
    <property type="entry name" value="ispE"/>
    <property type="match status" value="1"/>
</dbReference>
<dbReference type="PANTHER" id="PTHR43527:SF2">
    <property type="entry name" value="4-DIPHOSPHOCYTIDYL-2-C-METHYL-D-ERYTHRITOL KINASE, CHLOROPLASTIC"/>
    <property type="match status" value="1"/>
</dbReference>
<evidence type="ECO:0000259" key="10">
    <source>
        <dbReference type="Pfam" id="PF00288"/>
    </source>
</evidence>
<dbReference type="EC" id="2.7.1.148" evidence="2 9"/>
<evidence type="ECO:0000256" key="6">
    <source>
        <dbReference type="ARBA" id="ARBA00022777"/>
    </source>
</evidence>
<evidence type="ECO:0000256" key="3">
    <source>
        <dbReference type="ARBA" id="ARBA00017473"/>
    </source>
</evidence>
<keyword evidence="4 9" id="KW-0808">Transferase</keyword>
<dbReference type="InterPro" id="IPR006204">
    <property type="entry name" value="GHMP_kinase_N_dom"/>
</dbReference>
<dbReference type="InterPro" id="IPR020568">
    <property type="entry name" value="Ribosomal_Su5_D2-typ_SF"/>
</dbReference>
<dbReference type="InterPro" id="IPR036554">
    <property type="entry name" value="GHMP_kinase_C_sf"/>
</dbReference>
<evidence type="ECO:0000256" key="1">
    <source>
        <dbReference type="ARBA" id="ARBA00009684"/>
    </source>
</evidence>
<dbReference type="SUPFAM" id="SSF54211">
    <property type="entry name" value="Ribosomal protein S5 domain 2-like"/>
    <property type="match status" value="1"/>
</dbReference>
<dbReference type="AlphaFoldDB" id="D8PBD8"/>
<evidence type="ECO:0000256" key="9">
    <source>
        <dbReference type="HAMAP-Rule" id="MF_00061"/>
    </source>
</evidence>
<dbReference type="Proteomes" id="UP000001660">
    <property type="component" value="Chromosome"/>
</dbReference>
<name>D8PBD8_9BACT</name>
<dbReference type="UniPathway" id="UPA00056">
    <property type="reaction ID" value="UER00094"/>
</dbReference>
<dbReference type="GO" id="GO:0050515">
    <property type="term" value="F:4-(cytidine 5'-diphospho)-2-C-methyl-D-erythritol kinase activity"/>
    <property type="evidence" value="ECO:0007669"/>
    <property type="project" value="UniProtKB-UniRule"/>
</dbReference>
<protein>
    <recommendedName>
        <fullName evidence="3 9">4-diphosphocytidyl-2-C-methyl-D-erythritol kinase</fullName>
        <shortName evidence="9">CMK</shortName>
        <ecNumber evidence="2 9">2.7.1.148</ecNumber>
    </recommendedName>
    <alternativeName>
        <fullName evidence="8 9">4-(cytidine-5'-diphospho)-2-C-methyl-D-erythritol kinase</fullName>
    </alternativeName>
</protein>
<dbReference type="PIRSF" id="PIRSF010376">
    <property type="entry name" value="IspE"/>
    <property type="match status" value="1"/>
</dbReference>
<evidence type="ECO:0000256" key="4">
    <source>
        <dbReference type="ARBA" id="ARBA00022679"/>
    </source>
</evidence>
<dbReference type="EMBL" id="FP929003">
    <property type="protein sequence ID" value="CBK40547.1"/>
    <property type="molecule type" value="Genomic_DNA"/>
</dbReference>
<evidence type="ECO:0000313" key="13">
    <source>
        <dbReference type="Proteomes" id="UP000001660"/>
    </source>
</evidence>
<dbReference type="HAMAP" id="MF_00061">
    <property type="entry name" value="IspE"/>
    <property type="match status" value="1"/>
</dbReference>
<organism evidence="12 13">
    <name type="scientific">Nitrospira defluvii</name>
    <dbReference type="NCBI Taxonomy" id="330214"/>
    <lineage>
        <taxon>Bacteria</taxon>
        <taxon>Pseudomonadati</taxon>
        <taxon>Nitrospirota</taxon>
        <taxon>Nitrospiria</taxon>
        <taxon>Nitrospirales</taxon>
        <taxon>Nitrospiraceae</taxon>
        <taxon>Nitrospira</taxon>
    </lineage>
</organism>
<keyword evidence="7 9" id="KW-0067">ATP-binding</keyword>
<dbReference type="eggNOG" id="COG1947">
    <property type="taxonomic scope" value="Bacteria"/>
</dbReference>
<dbReference type="Gene3D" id="3.30.230.10">
    <property type="match status" value="1"/>
</dbReference>
<comment type="function">
    <text evidence="9">Catalyzes the phosphorylation of the position 2 hydroxy group of 4-diphosphocytidyl-2C-methyl-D-erythritol.</text>
</comment>
<dbReference type="SUPFAM" id="SSF55060">
    <property type="entry name" value="GHMP Kinase, C-terminal domain"/>
    <property type="match status" value="1"/>
</dbReference>
<sequence>MNSTSLRVLTPAKVNLILRVLERRPDGFHAVWSLMHTVGLDDELTLTIQPGTTSRIALHCDHAALAADQSNLVYRAAQLVLARIDRVVDLSITLTKRIPLGAGLGGGSSDAAATILGLTRLLGLKWSIDQMSELGQQLGSDVPFFFVGPAACVTGRGEQVRAVQVTGARWIVLVNPGFPVETKWAYRQLSATRAAVRPLSTELQQLGTRAVVDWSEIIPLVENDFEAPVFSQHPVLARLKSELLRQGAEVALLSGSGATMFGIFPGQADAERAAAVFARDPKMKTYAVPAAGIPVTSAVEARRP</sequence>
<dbReference type="Pfam" id="PF08544">
    <property type="entry name" value="GHMP_kinases_C"/>
    <property type="match status" value="1"/>
</dbReference>
<dbReference type="KEGG" id="nde:NIDE0780"/>
<feature type="binding site" evidence="9">
    <location>
        <begin position="99"/>
        <end position="109"/>
    </location>
    <ligand>
        <name>ATP</name>
        <dbReference type="ChEBI" id="CHEBI:30616"/>
    </ligand>
</feature>
<comment type="pathway">
    <text evidence="9">Isoprenoid biosynthesis; isopentenyl diphosphate biosynthesis via DXP pathway; isopentenyl diphosphate from 1-deoxy-D-xylulose 5-phosphate: step 3/6.</text>
</comment>
<dbReference type="HOGENOM" id="CLU_053057_1_1_0"/>
<accession>D8PBD8</accession>
<evidence type="ECO:0000256" key="7">
    <source>
        <dbReference type="ARBA" id="ARBA00022840"/>
    </source>
</evidence>
<keyword evidence="13" id="KW-1185">Reference proteome</keyword>
<evidence type="ECO:0000313" key="12">
    <source>
        <dbReference type="EMBL" id="CBK40547.1"/>
    </source>
</evidence>
<dbReference type="InterPro" id="IPR004424">
    <property type="entry name" value="IspE"/>
</dbReference>
<proteinExistence type="inferred from homology"/>
<dbReference type="InterPro" id="IPR014721">
    <property type="entry name" value="Ribsml_uS5_D2-typ_fold_subgr"/>
</dbReference>
<reference evidence="12 13" key="1">
    <citation type="journal article" date="2010" name="Proc. Natl. Acad. Sci. U.S.A.">
        <title>A Nitrospira metagenome illuminates the physiology and evolution of globally important nitrite-oxidizing bacteria.</title>
        <authorList>
            <person name="Lucker S."/>
            <person name="Wagner M."/>
            <person name="Maixner F."/>
            <person name="Pelletier E."/>
            <person name="Koch H."/>
            <person name="Vacherie B."/>
            <person name="Rattei T."/>
            <person name="Sinninghe Damste J."/>
            <person name="Spieck E."/>
            <person name="Le Paslier D."/>
            <person name="Daims H."/>
        </authorList>
    </citation>
    <scope>NUCLEOTIDE SEQUENCE [LARGE SCALE GENOMIC DNA]</scope>
</reference>
<keyword evidence="5 9" id="KW-0547">Nucleotide-binding</keyword>
<keyword evidence="9" id="KW-0414">Isoprene biosynthesis</keyword>
<dbReference type="STRING" id="330214.NIDE0780"/>
<feature type="active site" evidence="9">
    <location>
        <position position="13"/>
    </location>
</feature>
<evidence type="ECO:0000256" key="5">
    <source>
        <dbReference type="ARBA" id="ARBA00022741"/>
    </source>
</evidence>
<dbReference type="GO" id="GO:0016114">
    <property type="term" value="P:terpenoid biosynthetic process"/>
    <property type="evidence" value="ECO:0007669"/>
    <property type="project" value="UniProtKB-UniRule"/>
</dbReference>
<feature type="domain" description="GHMP kinase N-terminal" evidence="10">
    <location>
        <begin position="71"/>
        <end position="148"/>
    </location>
</feature>
<dbReference type="Gene3D" id="3.30.70.890">
    <property type="entry name" value="GHMP kinase, C-terminal domain"/>
    <property type="match status" value="1"/>
</dbReference>
<evidence type="ECO:0000259" key="11">
    <source>
        <dbReference type="Pfam" id="PF08544"/>
    </source>
</evidence>
<feature type="active site" evidence="9">
    <location>
        <position position="141"/>
    </location>
</feature>